<comment type="caution">
    <text evidence="1">The sequence shown here is derived from an EMBL/GenBank/DDBJ whole genome shotgun (WGS) entry which is preliminary data.</text>
</comment>
<organism evidence="1 2">
    <name type="scientific">Pichia inconspicua</name>
    <dbReference type="NCBI Taxonomy" id="52247"/>
    <lineage>
        <taxon>Eukaryota</taxon>
        <taxon>Fungi</taxon>
        <taxon>Dikarya</taxon>
        <taxon>Ascomycota</taxon>
        <taxon>Saccharomycotina</taxon>
        <taxon>Pichiomycetes</taxon>
        <taxon>Pichiales</taxon>
        <taxon>Pichiaceae</taxon>
        <taxon>Pichia</taxon>
    </lineage>
</organism>
<evidence type="ECO:0000313" key="1">
    <source>
        <dbReference type="EMBL" id="TID30006.1"/>
    </source>
</evidence>
<dbReference type="Proteomes" id="UP000307173">
    <property type="component" value="Unassembled WGS sequence"/>
</dbReference>
<dbReference type="EMBL" id="SELW01000218">
    <property type="protein sequence ID" value="TID30006.1"/>
    <property type="molecule type" value="Genomic_DNA"/>
</dbReference>
<gene>
    <name evidence="1" type="ORF">CANINC_001375</name>
</gene>
<reference evidence="1 2" key="1">
    <citation type="journal article" date="2019" name="Front. Genet.">
        <title>Whole-Genome Sequencing of the Opportunistic Yeast Pathogen Candida inconspicua Uncovers Its Hybrid Origin.</title>
        <authorList>
            <person name="Mixao V."/>
            <person name="Hansen A.P."/>
            <person name="Saus E."/>
            <person name="Boekhout T."/>
            <person name="Lass-Florl C."/>
            <person name="Gabaldon T."/>
        </authorList>
    </citation>
    <scope>NUCLEOTIDE SEQUENCE [LARGE SCALE GENOMIC DNA]</scope>
    <source>
        <strain evidence="1 2">CBS 180</strain>
    </source>
</reference>
<keyword evidence="2" id="KW-1185">Reference proteome</keyword>
<evidence type="ECO:0000313" key="2">
    <source>
        <dbReference type="Proteomes" id="UP000307173"/>
    </source>
</evidence>
<name>A0A4T0X3Q1_9ASCO</name>
<proteinExistence type="predicted"/>
<protein>
    <submittedName>
        <fullName evidence="1">Uncharacterized protein</fullName>
    </submittedName>
</protein>
<sequence length="429" mass="49528">MMTDRKTLPGFFFDETKGRYFAIPNSGIIPHFGSPQIKKLHKLSHQAKRCKTEPSYSNKVQNEIEEFKKLQVYKAIEIQRLFDYTVLQGVINPQIQKIFDELTPFPNKSRPFQNVMLSAHYFITTPSFDLSYFSILITGKATNLGEFKILIHHKNSDYLSEVDSELGLNSNISEYSEDSKICRISPYQLDDNYIICPACNNSSRKINNSILMNRKPFICFDEFCFVIKQSTTQAYLQLIDPVTLNGLKIRLKVRSELLTATNLGNLCCFGYRNGKISIFDVRKPEKQILIDYGTVPCAVALMSSKTSYFCVVSGINNNLRSYELNLELGKAMLSEIFNEHRWGLRVSSNIKVDPFLEGIFAVESESNDEKVLELHFYSLMCDKPLMMKHGPFKLPNCNKSEHLWTLWNKNLIIYEQQTSAFKIFREYSQ</sequence>
<dbReference type="OrthoDB" id="128867at2759"/>
<dbReference type="AlphaFoldDB" id="A0A4T0X3Q1"/>
<accession>A0A4T0X3Q1</accession>